<evidence type="ECO:0000256" key="1">
    <source>
        <dbReference type="ARBA" id="ARBA00023015"/>
    </source>
</evidence>
<protein>
    <recommendedName>
        <fullName evidence="5">Xylanolytic transcriptional activator regulatory domain-containing protein</fullName>
    </recommendedName>
</protein>
<dbReference type="PANTHER" id="PTHR47424:SF4">
    <property type="entry name" value="ZN(II)2CYS6 TRANSCRIPTION FACTOR (EUROFUNG)"/>
    <property type="match status" value="1"/>
</dbReference>
<evidence type="ECO:0000259" key="5">
    <source>
        <dbReference type="SMART" id="SM00906"/>
    </source>
</evidence>
<dbReference type="InterPro" id="IPR007219">
    <property type="entry name" value="XnlR_reg_dom"/>
</dbReference>
<organism evidence="6 7">
    <name type="scientific">Exophiala xenobiotica</name>
    <dbReference type="NCBI Taxonomy" id="348802"/>
    <lineage>
        <taxon>Eukaryota</taxon>
        <taxon>Fungi</taxon>
        <taxon>Dikarya</taxon>
        <taxon>Ascomycota</taxon>
        <taxon>Pezizomycotina</taxon>
        <taxon>Eurotiomycetes</taxon>
        <taxon>Chaetothyriomycetidae</taxon>
        <taxon>Chaetothyriales</taxon>
        <taxon>Herpotrichiellaceae</taxon>
        <taxon>Exophiala</taxon>
    </lineage>
</organism>
<dbReference type="STRING" id="348802.A0A0D2CUH1"/>
<proteinExistence type="predicted"/>
<feature type="compositionally biased region" description="Basic and acidic residues" evidence="4">
    <location>
        <begin position="26"/>
        <end position="38"/>
    </location>
</feature>
<dbReference type="InterPro" id="IPR051127">
    <property type="entry name" value="Fungal_SecMet_Regulators"/>
</dbReference>
<evidence type="ECO:0000256" key="2">
    <source>
        <dbReference type="ARBA" id="ARBA00023163"/>
    </source>
</evidence>
<dbReference type="GO" id="GO:0008270">
    <property type="term" value="F:zinc ion binding"/>
    <property type="evidence" value="ECO:0007669"/>
    <property type="project" value="InterPro"/>
</dbReference>
<dbReference type="GO" id="GO:0006351">
    <property type="term" value="P:DNA-templated transcription"/>
    <property type="evidence" value="ECO:0007669"/>
    <property type="project" value="InterPro"/>
</dbReference>
<evidence type="ECO:0000313" key="7">
    <source>
        <dbReference type="Proteomes" id="UP000054342"/>
    </source>
</evidence>
<gene>
    <name evidence="6" type="ORF">PV05_09273</name>
</gene>
<dbReference type="OrthoDB" id="424974at2759"/>
<dbReference type="GO" id="GO:0000978">
    <property type="term" value="F:RNA polymerase II cis-regulatory region sequence-specific DNA binding"/>
    <property type="evidence" value="ECO:0007669"/>
    <property type="project" value="TreeGrafter"/>
</dbReference>
<feature type="domain" description="Xylanolytic transcriptional activator regulatory" evidence="5">
    <location>
        <begin position="210"/>
        <end position="285"/>
    </location>
</feature>
<feature type="region of interest" description="Disordered" evidence="4">
    <location>
        <begin position="59"/>
        <end position="88"/>
    </location>
</feature>
<dbReference type="SMART" id="SM00906">
    <property type="entry name" value="Fungal_trans"/>
    <property type="match status" value="1"/>
</dbReference>
<dbReference type="EMBL" id="KN847321">
    <property type="protein sequence ID" value="KIW53727.1"/>
    <property type="molecule type" value="Genomic_DNA"/>
</dbReference>
<feature type="region of interest" description="Disordered" evidence="4">
    <location>
        <begin position="1"/>
        <end position="42"/>
    </location>
</feature>
<accession>A0A0D2CUH1</accession>
<dbReference type="PANTHER" id="PTHR47424">
    <property type="entry name" value="REGULATORY PROTEIN GAL4"/>
    <property type="match status" value="1"/>
</dbReference>
<dbReference type="HOGENOM" id="CLU_008511_3_1_1"/>
<dbReference type="GO" id="GO:0000981">
    <property type="term" value="F:DNA-binding transcription factor activity, RNA polymerase II-specific"/>
    <property type="evidence" value="ECO:0007669"/>
    <property type="project" value="TreeGrafter"/>
</dbReference>
<keyword evidence="1" id="KW-0805">Transcription regulation</keyword>
<evidence type="ECO:0000256" key="4">
    <source>
        <dbReference type="SAM" id="MobiDB-lite"/>
    </source>
</evidence>
<reference evidence="6 7" key="1">
    <citation type="submission" date="2015-01" db="EMBL/GenBank/DDBJ databases">
        <title>The Genome Sequence of Exophiala xenobiotica CBS118157.</title>
        <authorList>
            <consortium name="The Broad Institute Genomics Platform"/>
            <person name="Cuomo C."/>
            <person name="de Hoog S."/>
            <person name="Gorbushina A."/>
            <person name="Stielow B."/>
            <person name="Teixiera M."/>
            <person name="Abouelleil A."/>
            <person name="Chapman S.B."/>
            <person name="Priest M."/>
            <person name="Young S.K."/>
            <person name="Wortman J."/>
            <person name="Nusbaum C."/>
            <person name="Birren B."/>
        </authorList>
    </citation>
    <scope>NUCLEOTIDE SEQUENCE [LARGE SCALE GENOMIC DNA]</scope>
    <source>
        <strain evidence="6 7">CBS 118157</strain>
    </source>
</reference>
<name>A0A0D2CUH1_9EURO</name>
<dbReference type="Pfam" id="PF04082">
    <property type="entry name" value="Fungal_trans"/>
    <property type="match status" value="1"/>
</dbReference>
<feature type="compositionally biased region" description="Polar residues" evidence="4">
    <location>
        <begin position="61"/>
        <end position="75"/>
    </location>
</feature>
<dbReference type="Proteomes" id="UP000054342">
    <property type="component" value="Unassembled WGS sequence"/>
</dbReference>
<dbReference type="AlphaFoldDB" id="A0A0D2CUH1"/>
<dbReference type="RefSeq" id="XP_013314311.1">
    <property type="nucleotide sequence ID" value="XM_013458857.1"/>
</dbReference>
<dbReference type="GeneID" id="25331181"/>
<dbReference type="GO" id="GO:0000435">
    <property type="term" value="P:positive regulation of transcription from RNA polymerase II promoter by galactose"/>
    <property type="evidence" value="ECO:0007669"/>
    <property type="project" value="TreeGrafter"/>
</dbReference>
<evidence type="ECO:0000313" key="6">
    <source>
        <dbReference type="EMBL" id="KIW53727.1"/>
    </source>
</evidence>
<keyword evidence="3" id="KW-0539">Nucleus</keyword>
<keyword evidence="2" id="KW-0804">Transcription</keyword>
<dbReference type="GO" id="GO:0005634">
    <property type="term" value="C:nucleus"/>
    <property type="evidence" value="ECO:0007669"/>
    <property type="project" value="TreeGrafter"/>
</dbReference>
<keyword evidence="7" id="KW-1185">Reference proteome</keyword>
<evidence type="ECO:0000256" key="3">
    <source>
        <dbReference type="ARBA" id="ARBA00023242"/>
    </source>
</evidence>
<dbReference type="CDD" id="cd12148">
    <property type="entry name" value="fungal_TF_MHR"/>
    <property type="match status" value="1"/>
</dbReference>
<sequence>MLTKDPMARPPTADSVGNNAMLGLMQHDDQEAVGDHGDSSASSFMNHIRSVFDRHTGAFPDSQSTAATPSHTQPSEGPESSKARPSLDYVLPPRQRADYLLNLYWRLMGNLHTFLDIQEVKVMYERVWTGKDLGEDALTFLCLMNVIFSIACLLDSSIVAEERVKAADIFYKRSQDLLGLELMQRRSVLTVQCFLLLGQYLQSTDNPQQCWIFVGIAVRIAQSLALDLPSTNSDVKSMHRGNVLRMVWHGCVLMDRTLSMTFGRPVMITSQAASAVPLPTIHKCSDCDGFNTPYMDGAEQAASPFFLESLKLHDIMSNTLLALYSTASSQKQSEGMYATYFGNLGARAVGNILQINKQLSSWVDELPEHLRNSSNGSKTTTHRRQTNIIWLQYRHVRILLFRPVLSRFCSKHETRTLSQGDRLPFKLALHCSVSCVRTALDTITFFERNMSDVGLNELDDILPAWWYSIFYLYTAATVMVAARLHPSIVAEVKESVISNACHAVIKIFERFQCFGAHAKKCAAALHAIFEQVQHQNLGQPQLQCQTQSQAAQSSGDLSRQQQQQAYTQDVQTGYESRRVAGMPSTLDRVLFAENCPVQSNDTIVHHATTTADGSKDPSHWALHNANTVMTGFDAFIPNGPSNLEHFDLTEFQHHPEDISWLTSLP</sequence>